<proteinExistence type="predicted"/>
<dbReference type="AlphaFoldDB" id="A0A9Q9HDT3"/>
<dbReference type="InterPro" id="IPR010432">
    <property type="entry name" value="RDD"/>
</dbReference>
<gene>
    <name evidence="7" type="ORF">K3721_10405</name>
    <name evidence="8" type="ORF">K3722_10655</name>
</gene>
<dbReference type="EMBL" id="CP081070">
    <property type="protein sequence ID" value="UWQ52451.1"/>
    <property type="molecule type" value="Genomic_DNA"/>
</dbReference>
<evidence type="ECO:0000256" key="5">
    <source>
        <dbReference type="SAM" id="Phobius"/>
    </source>
</evidence>
<dbReference type="GO" id="GO:0016020">
    <property type="term" value="C:membrane"/>
    <property type="evidence" value="ECO:0007669"/>
    <property type="project" value="UniProtKB-SubCell"/>
</dbReference>
<dbReference type="Pfam" id="PF06271">
    <property type="entry name" value="RDD"/>
    <property type="match status" value="1"/>
</dbReference>
<keyword evidence="2 5" id="KW-0812">Transmembrane</keyword>
<evidence type="ECO:0000256" key="3">
    <source>
        <dbReference type="ARBA" id="ARBA00022989"/>
    </source>
</evidence>
<feature type="transmembrane region" description="Helical" evidence="5">
    <location>
        <begin position="30"/>
        <end position="54"/>
    </location>
</feature>
<sequence>MTALPDPDYQAEFYASVPAKRLIAWVIDSILIFTLSAAAVLLTAFTGLLIWPLLYLAVGFAYRTVTIANGSATWGMRFAGIELRDSAGQRLDSGLAALHTAGYSLSLGFPVLQVISIILMLTSPRGQGLTDHFLGTVMLNRRV</sequence>
<keyword evidence="9" id="KW-1185">Reference proteome</keyword>
<keyword evidence="3 5" id="KW-1133">Transmembrane helix</keyword>
<feature type="domain" description="RDD" evidence="6">
    <location>
        <begin position="18"/>
        <end position="133"/>
    </location>
</feature>
<dbReference type="EMBL" id="CP081078">
    <property type="protein sequence ID" value="UWQ57002.1"/>
    <property type="molecule type" value="Genomic_DNA"/>
</dbReference>
<dbReference type="KEGG" id="lcae:K3721_10405"/>
<organism evidence="7 10">
    <name type="scientific">Leisingera caerulea</name>
    <name type="common">Phaeobacter caeruleus</name>
    <dbReference type="NCBI Taxonomy" id="506591"/>
    <lineage>
        <taxon>Bacteria</taxon>
        <taxon>Pseudomonadati</taxon>
        <taxon>Pseudomonadota</taxon>
        <taxon>Alphaproteobacteria</taxon>
        <taxon>Rhodobacterales</taxon>
        <taxon>Roseobacteraceae</taxon>
        <taxon>Leisingera</taxon>
    </lineage>
</organism>
<dbReference type="Proteomes" id="UP001058184">
    <property type="component" value="Chromosome"/>
</dbReference>
<evidence type="ECO:0000313" key="10">
    <source>
        <dbReference type="Proteomes" id="UP001058713"/>
    </source>
</evidence>
<protein>
    <submittedName>
        <fullName evidence="7">RDD family protein</fullName>
    </submittedName>
</protein>
<evidence type="ECO:0000313" key="7">
    <source>
        <dbReference type="EMBL" id="UWQ52451.1"/>
    </source>
</evidence>
<keyword evidence="4 5" id="KW-0472">Membrane</keyword>
<evidence type="ECO:0000313" key="8">
    <source>
        <dbReference type="EMBL" id="UWQ57002.1"/>
    </source>
</evidence>
<comment type="subcellular location">
    <subcellularLocation>
        <location evidence="1">Membrane</location>
        <topology evidence="1">Multi-pass membrane protein</topology>
    </subcellularLocation>
</comment>
<evidence type="ECO:0000256" key="2">
    <source>
        <dbReference type="ARBA" id="ARBA00022692"/>
    </source>
</evidence>
<feature type="transmembrane region" description="Helical" evidence="5">
    <location>
        <begin position="101"/>
        <end position="121"/>
    </location>
</feature>
<evidence type="ECO:0000259" key="6">
    <source>
        <dbReference type="Pfam" id="PF06271"/>
    </source>
</evidence>
<evidence type="ECO:0000313" key="9">
    <source>
        <dbReference type="Proteomes" id="UP001058184"/>
    </source>
</evidence>
<evidence type="ECO:0000256" key="4">
    <source>
        <dbReference type="ARBA" id="ARBA00023136"/>
    </source>
</evidence>
<reference evidence="7" key="1">
    <citation type="submission" date="2021-08" db="EMBL/GenBank/DDBJ databases">
        <authorList>
            <person name="Nwanade C."/>
            <person name="Wang M."/>
            <person name="Masoudi A."/>
            <person name="Yu Z."/>
            <person name="Liu J."/>
        </authorList>
    </citation>
    <scope>NUCLEOTIDE SEQUENCE</scope>
    <source>
        <strain evidence="7">S122</strain>
        <strain evidence="8">S141</strain>
    </source>
</reference>
<name>A0A9Q9HDT3_LEICA</name>
<evidence type="ECO:0000256" key="1">
    <source>
        <dbReference type="ARBA" id="ARBA00004141"/>
    </source>
</evidence>
<dbReference type="Proteomes" id="UP001058713">
    <property type="component" value="Chromosome"/>
</dbReference>
<dbReference type="RefSeq" id="WP_027237235.1">
    <property type="nucleotide sequence ID" value="NZ_CP081070.1"/>
</dbReference>
<accession>A0A9Q9HDT3</accession>